<protein>
    <submittedName>
        <fullName evidence="1">Uncharacterized protein</fullName>
    </submittedName>
</protein>
<evidence type="ECO:0000313" key="1">
    <source>
        <dbReference type="EMBL" id="CCB79723.1"/>
    </source>
</evidence>
<dbReference type="EMBL" id="FR871757">
    <property type="protein sequence ID" value="CCB79723.1"/>
    <property type="molecule type" value="Genomic_DNA"/>
</dbReference>
<dbReference type="Proteomes" id="UP000008387">
    <property type="component" value="Chromosome"/>
</dbReference>
<evidence type="ECO:0000313" key="2">
    <source>
        <dbReference type="Proteomes" id="UP000008387"/>
    </source>
</evidence>
<dbReference type="HOGENOM" id="CLU_3217023_0_0_7"/>
<accession>F8KSF4</accession>
<gene>
    <name evidence="1" type="ordered locus">HBZC1_07370</name>
</gene>
<name>F8KSF4_HELBC</name>
<proteinExistence type="predicted"/>
<dbReference type="KEGG" id="hbi:HBZC1_07370"/>
<reference evidence="1 2" key="1">
    <citation type="journal article" date="2011" name="J. Bacteriol.">
        <title>Genome sequence of Helicobacter bizzozeronii strain CIII-1, an isolate from human gastric mucosa.</title>
        <authorList>
            <person name="Schott T."/>
            <person name="Rossi M."/>
            <person name="Hanninen M.L."/>
        </authorList>
    </citation>
    <scope>NUCLEOTIDE SEQUENCE [LARGE SCALE GENOMIC DNA]</scope>
    <source>
        <strain evidence="1 2">CIII-1</strain>
    </source>
</reference>
<keyword evidence="2" id="KW-1185">Reference proteome</keyword>
<dbReference type="AlphaFoldDB" id="F8KSF4"/>
<organism evidence="1 2">
    <name type="scientific">Helicobacter bizzozeronii (strain CIII-1)</name>
    <dbReference type="NCBI Taxonomy" id="1002804"/>
    <lineage>
        <taxon>Bacteria</taxon>
        <taxon>Pseudomonadati</taxon>
        <taxon>Campylobacterota</taxon>
        <taxon>Epsilonproteobacteria</taxon>
        <taxon>Campylobacterales</taxon>
        <taxon>Helicobacteraceae</taxon>
        <taxon>Helicobacter</taxon>
    </lineage>
</organism>
<sequence>MPVVFVHPRQVLLDQKPHSNTLRLKQRFIFYVAQLGAIFCFFKG</sequence>
<dbReference type="STRING" id="1002804.HBZC1_07370"/>